<name>A0A934I9X7_9MICO</name>
<keyword evidence="2" id="KW-1133">Transmembrane helix</keyword>
<dbReference type="AlphaFoldDB" id="A0A934I9X7"/>
<organism evidence="3 4">
    <name type="scientific">Sanguibacter suaedae</name>
    <dbReference type="NCBI Taxonomy" id="2795737"/>
    <lineage>
        <taxon>Bacteria</taxon>
        <taxon>Bacillati</taxon>
        <taxon>Actinomycetota</taxon>
        <taxon>Actinomycetes</taxon>
        <taxon>Micrococcales</taxon>
        <taxon>Sanguibacteraceae</taxon>
        <taxon>Sanguibacter</taxon>
    </lineage>
</organism>
<keyword evidence="2" id="KW-0812">Transmembrane</keyword>
<reference evidence="3" key="1">
    <citation type="submission" date="2020-12" db="EMBL/GenBank/DDBJ databases">
        <title>Sanguibacter suaedae sp. nov., isolated from Suaeda aralocaspica.</title>
        <authorList>
            <person name="Ma Q."/>
        </authorList>
    </citation>
    <scope>NUCLEOTIDE SEQUENCE</scope>
    <source>
        <strain evidence="3">YZGR15</strain>
    </source>
</reference>
<dbReference type="EMBL" id="JAEINH010000002">
    <property type="protein sequence ID" value="MBI9113910.1"/>
    <property type="molecule type" value="Genomic_DNA"/>
</dbReference>
<evidence type="ECO:0000256" key="2">
    <source>
        <dbReference type="SAM" id="Phobius"/>
    </source>
</evidence>
<dbReference type="RefSeq" id="WP_198732482.1">
    <property type="nucleotide sequence ID" value="NZ_JAEINH010000002.1"/>
</dbReference>
<keyword evidence="4" id="KW-1185">Reference proteome</keyword>
<evidence type="ECO:0000313" key="3">
    <source>
        <dbReference type="EMBL" id="MBI9113910.1"/>
    </source>
</evidence>
<feature type="transmembrane region" description="Helical" evidence="2">
    <location>
        <begin position="32"/>
        <end position="53"/>
    </location>
</feature>
<keyword evidence="2" id="KW-0472">Membrane</keyword>
<sequence>MTDQHGRGRPTTGPRWAAAVSRFGERLPGPPWLVWVLLVVILLAVVVGVVLALTGTEDDEQAAPAPTVTVTAPEPTPAVEPVDRGEGSALLGALPGTVRQYALAEVAPSEAFVASDVLESYALTYVGPDAVASFSVLVGQWATAPEAAASAALLLETAGAPTSTGDVLVEDETVGTYSVVDHGDGTATVVWTNGTLALQATGPAEDAENVYRAYTF</sequence>
<evidence type="ECO:0000313" key="4">
    <source>
        <dbReference type="Proteomes" id="UP000602087"/>
    </source>
</evidence>
<proteinExistence type="predicted"/>
<comment type="caution">
    <text evidence="3">The sequence shown here is derived from an EMBL/GenBank/DDBJ whole genome shotgun (WGS) entry which is preliminary data.</text>
</comment>
<evidence type="ECO:0000256" key="1">
    <source>
        <dbReference type="SAM" id="MobiDB-lite"/>
    </source>
</evidence>
<accession>A0A934I9X7</accession>
<protein>
    <submittedName>
        <fullName evidence="3">Uncharacterized protein</fullName>
    </submittedName>
</protein>
<feature type="compositionally biased region" description="Low complexity" evidence="1">
    <location>
        <begin position="62"/>
        <end position="80"/>
    </location>
</feature>
<gene>
    <name evidence="3" type="ORF">JAV76_02635</name>
</gene>
<dbReference type="Proteomes" id="UP000602087">
    <property type="component" value="Unassembled WGS sequence"/>
</dbReference>
<feature type="region of interest" description="Disordered" evidence="1">
    <location>
        <begin position="58"/>
        <end position="86"/>
    </location>
</feature>